<sequence length="267" mass="30010">MATHYSPTDLRPKKRLVVCCDGTWQAGDKTYATSPSNVAKLSRMIHRESTPEGIPQVVYYQSGVGTSGYLDTIGQSLLPNTFLVSITNDWAVTFGWGLLDNVATAYHYLSTNFHAESDGYANDEIFLFGFSRGAYTARALGSLVTEMGLLKPQYLNKFNRAFGIYKILGRRMAKAIEIDEYFGRKALYSLNDFVTTLENGDRKFWNEITSKKTDDDMKFKKTYDNVKIKAIGVWETVGALGVPQSLISNVFPWINARHQFFNTALSP</sequence>
<gene>
    <name evidence="2" type="ORF">SLS56_007329</name>
</gene>
<dbReference type="EMBL" id="JAJVDC020000094">
    <property type="protein sequence ID" value="KAL1625507.1"/>
    <property type="molecule type" value="Genomic_DNA"/>
</dbReference>
<dbReference type="Pfam" id="PF09994">
    <property type="entry name" value="T6SS_Tle1-like_cat"/>
    <property type="match status" value="1"/>
</dbReference>
<evidence type="ECO:0000313" key="3">
    <source>
        <dbReference type="Proteomes" id="UP001521116"/>
    </source>
</evidence>
<proteinExistence type="predicted"/>
<protein>
    <recommendedName>
        <fullName evidence="1">T6SS Phospholipase effector Tle1-like catalytic domain-containing protein</fullName>
    </recommendedName>
</protein>
<dbReference type="InterPro" id="IPR018712">
    <property type="entry name" value="Tle1-like_cat"/>
</dbReference>
<organism evidence="2 3">
    <name type="scientific">Neofusicoccum ribis</name>
    <dbReference type="NCBI Taxonomy" id="45134"/>
    <lineage>
        <taxon>Eukaryota</taxon>
        <taxon>Fungi</taxon>
        <taxon>Dikarya</taxon>
        <taxon>Ascomycota</taxon>
        <taxon>Pezizomycotina</taxon>
        <taxon>Dothideomycetes</taxon>
        <taxon>Dothideomycetes incertae sedis</taxon>
        <taxon>Botryosphaeriales</taxon>
        <taxon>Botryosphaeriaceae</taxon>
        <taxon>Neofusicoccum</taxon>
    </lineage>
</organism>
<keyword evidence="3" id="KW-1185">Reference proteome</keyword>
<feature type="domain" description="T6SS Phospholipase effector Tle1-like catalytic" evidence="1">
    <location>
        <begin position="14"/>
        <end position="265"/>
    </location>
</feature>
<dbReference type="PANTHER" id="PTHR33840:SF1">
    <property type="entry name" value="TLE1 PHOSPHOLIPASE DOMAIN-CONTAINING PROTEIN"/>
    <property type="match status" value="1"/>
</dbReference>
<comment type="caution">
    <text evidence="2">The sequence shown here is derived from an EMBL/GenBank/DDBJ whole genome shotgun (WGS) entry which is preliminary data.</text>
</comment>
<dbReference type="Gene3D" id="3.40.50.1820">
    <property type="entry name" value="alpha/beta hydrolase"/>
    <property type="match status" value="1"/>
</dbReference>
<evidence type="ECO:0000313" key="2">
    <source>
        <dbReference type="EMBL" id="KAL1625507.1"/>
    </source>
</evidence>
<evidence type="ECO:0000259" key="1">
    <source>
        <dbReference type="Pfam" id="PF09994"/>
    </source>
</evidence>
<dbReference type="SUPFAM" id="SSF53474">
    <property type="entry name" value="alpha/beta-Hydrolases"/>
    <property type="match status" value="1"/>
</dbReference>
<feature type="non-terminal residue" evidence="2">
    <location>
        <position position="267"/>
    </location>
</feature>
<dbReference type="PANTHER" id="PTHR33840">
    <property type="match status" value="1"/>
</dbReference>
<name>A0ABR3SN93_9PEZI</name>
<reference evidence="2 3" key="1">
    <citation type="submission" date="2024-02" db="EMBL/GenBank/DDBJ databases">
        <title>De novo assembly and annotation of 12 fungi associated with fruit tree decline syndrome in Ontario, Canada.</title>
        <authorList>
            <person name="Sulman M."/>
            <person name="Ellouze W."/>
            <person name="Ilyukhin E."/>
        </authorList>
    </citation>
    <scope>NUCLEOTIDE SEQUENCE [LARGE SCALE GENOMIC DNA]</scope>
    <source>
        <strain evidence="2 3">M1-105</strain>
    </source>
</reference>
<accession>A0ABR3SN93</accession>
<dbReference type="Proteomes" id="UP001521116">
    <property type="component" value="Unassembled WGS sequence"/>
</dbReference>
<dbReference type="InterPro" id="IPR029058">
    <property type="entry name" value="AB_hydrolase_fold"/>
</dbReference>